<dbReference type="eggNOG" id="ENOG502S9B8">
    <property type="taxonomic scope" value="Eukaryota"/>
</dbReference>
<dbReference type="Gene3D" id="1.10.150.130">
    <property type="match status" value="1"/>
</dbReference>
<evidence type="ECO:0008006" key="8">
    <source>
        <dbReference type="Google" id="ProtNLM"/>
    </source>
</evidence>
<sequence>MSTTVNNNDASSSSASASNSAESFDLRIKSMEDQINNLSLAFTRFMKEPIFSSNSNSRSQPSHDNSDTENEQSEDESSNNVDVPTDYQLSDTLLGQYKHMVNNQGLLVEGIKNLPSMVKQGYYMVKLDIKKAYLHVLVDPQYRDLFRFVWKGSHYRWKTMPFGLSTAHRIFTMLLRPVLRMLRDINVSVIAYLDDLLIVGSTKEECLSNLKKTMDLLIKLGFKLNLEKSVLEPTQSITLLLPKKACWFKRKANCTERCSYPIQTLHSSNKQVSLSVSDSSQWRLGSIIPHSSRCQVRDFTLVNSSKPMEWKRNQSVSKLRLCSYNRCLGIRCRCHTQERKQSNQNLVIPVVNNSIKHVVKSSRNARAADGLSSAMSETEQLQAEDSNRQHYHSLLHQSPGWSDTGSLSSVRTTLETMPQEESELDWRAYSRILQCKSRPPQSSFRDESQIIVQSNQELQLATEEGSVQSHPTSIRSNTDGSVRISLQPSNEQLLNNQNECTPPRLESMEAMSGLSTTHSFAFYPGEDELIQFEEGFYNTDLPNLEISNLVSDDSSSSSSSSSSHVSSSTGNIPRSIDQTISRVDTNPDSTTLEAGDYSTFQSHVMSFARTTNTKTAELLMKSWEPSTLKVYSSSYTRFRNFCTLNSLNPANITLVVFMDYLTHLFKHKPPLAFSTINGHRSMLNQLLLLRNQTDIVNDPFITRIMTGIHKLRPSSAKYKEIWDANQVFKHLSTVKVIPKYTYTALLNKTLVLCKMFGLARSSDLVKWSFKGLIITTDSIKGPVINAKEQRSGVVSILELTSLDDTNSQVCPVRHLATYLRASKGRRKPHSGDPVFIKNEGEPLQVNDINSIVLSTLSKSGIDIVKFKSHSTRSAMASLLLSNNVPFHVVKKMGRWKSNDTVDSFYDKRIIGEKSGGFLNTVVQIS</sequence>
<dbReference type="Gene3D" id="3.30.70.270">
    <property type="match status" value="1"/>
</dbReference>
<dbReference type="SUPFAM" id="SSF56672">
    <property type="entry name" value="DNA/RNA polymerases"/>
    <property type="match status" value="1"/>
</dbReference>
<keyword evidence="2" id="KW-0233">DNA recombination</keyword>
<dbReference type="InterPro" id="IPR010998">
    <property type="entry name" value="Integrase_recombinase_N"/>
</dbReference>
<dbReference type="GeneID" id="8615853"/>
<feature type="compositionally biased region" description="Polar residues" evidence="3">
    <location>
        <begin position="569"/>
        <end position="588"/>
    </location>
</feature>
<dbReference type="Gene3D" id="1.10.443.10">
    <property type="entry name" value="Intergrase catalytic core"/>
    <property type="match status" value="1"/>
</dbReference>
<dbReference type="PANTHER" id="PTHR31660">
    <property type="entry name" value="GAG-POL POLYPROTEIN-LIKE PROTEIN-RELATED"/>
    <property type="match status" value="1"/>
</dbReference>
<protein>
    <recommendedName>
        <fullName evidence="8">Reverse transcriptase domain-containing protein</fullName>
    </recommendedName>
</protein>
<gene>
    <name evidence="6" type="ORF">DDB_G0267342</name>
</gene>
<dbReference type="PROSITE" id="PS51900">
    <property type="entry name" value="CB"/>
    <property type="match status" value="1"/>
</dbReference>
<feature type="domain" description="Reverse transcriptase" evidence="4">
    <location>
        <begin position="1"/>
        <end position="252"/>
    </location>
</feature>
<feature type="region of interest" description="Disordered" evidence="3">
    <location>
        <begin position="51"/>
        <end position="83"/>
    </location>
</feature>
<name>Q55GY6_DICDI</name>
<evidence type="ECO:0000259" key="4">
    <source>
        <dbReference type="PROSITE" id="PS50878"/>
    </source>
</evidence>
<feature type="compositionally biased region" description="Acidic residues" evidence="3">
    <location>
        <begin position="67"/>
        <end position="77"/>
    </location>
</feature>
<dbReference type="GO" id="GO:0006310">
    <property type="term" value="P:DNA recombination"/>
    <property type="evidence" value="ECO:0007669"/>
    <property type="project" value="UniProtKB-KW"/>
</dbReference>
<dbReference type="InterPro" id="IPR002104">
    <property type="entry name" value="Integrase_catalytic"/>
</dbReference>
<dbReference type="FunCoup" id="Q55GY6">
    <property type="interactions" value="1"/>
</dbReference>
<feature type="compositionally biased region" description="Low complexity" evidence="3">
    <location>
        <begin position="52"/>
        <end position="62"/>
    </location>
</feature>
<reference evidence="6 7" key="1">
    <citation type="journal article" date="2005" name="Nature">
        <title>The genome of the social amoeba Dictyostelium discoideum.</title>
        <authorList>
            <consortium name="The Dictyostelium discoideum Sequencing Consortium"/>
            <person name="Eichinger L."/>
            <person name="Pachebat J.A."/>
            <person name="Glockner G."/>
            <person name="Rajandream M.A."/>
            <person name="Sucgang R."/>
            <person name="Berriman M."/>
            <person name="Song J."/>
            <person name="Olsen R."/>
            <person name="Szafranski K."/>
            <person name="Xu Q."/>
            <person name="Tunggal B."/>
            <person name="Kummerfeld S."/>
            <person name="Madera M."/>
            <person name="Konfortov B.A."/>
            <person name="Rivero F."/>
            <person name="Bankier A.T."/>
            <person name="Lehmann R."/>
            <person name="Hamlin N."/>
            <person name="Davies R."/>
            <person name="Gaudet P."/>
            <person name="Fey P."/>
            <person name="Pilcher K."/>
            <person name="Chen G."/>
            <person name="Saunders D."/>
            <person name="Sodergren E."/>
            <person name="Davis P."/>
            <person name="Kerhornou A."/>
            <person name="Nie X."/>
            <person name="Hall N."/>
            <person name="Anjard C."/>
            <person name="Hemphill L."/>
            <person name="Bason N."/>
            <person name="Farbrother P."/>
            <person name="Desany B."/>
            <person name="Just E."/>
            <person name="Morio T."/>
            <person name="Rost R."/>
            <person name="Churcher C."/>
            <person name="Cooper J."/>
            <person name="Haydock S."/>
            <person name="van Driessche N."/>
            <person name="Cronin A."/>
            <person name="Goodhead I."/>
            <person name="Muzny D."/>
            <person name="Mourier T."/>
            <person name="Pain A."/>
            <person name="Lu M."/>
            <person name="Harper D."/>
            <person name="Lindsay R."/>
            <person name="Hauser H."/>
            <person name="James K."/>
            <person name="Quiles M."/>
            <person name="Madan Babu M."/>
            <person name="Saito T."/>
            <person name="Buchrieser C."/>
            <person name="Wardroper A."/>
            <person name="Felder M."/>
            <person name="Thangavelu M."/>
            <person name="Johnson D."/>
            <person name="Knights A."/>
            <person name="Loulseged H."/>
            <person name="Mungall K."/>
            <person name="Oliver K."/>
            <person name="Price C."/>
            <person name="Quail M.A."/>
            <person name="Urushihara H."/>
            <person name="Hernandez J."/>
            <person name="Rabbinowitsch E."/>
            <person name="Steffen D."/>
            <person name="Sanders M."/>
            <person name="Ma J."/>
            <person name="Kohara Y."/>
            <person name="Sharp S."/>
            <person name="Simmonds M."/>
            <person name="Spiegler S."/>
            <person name="Tivey A."/>
            <person name="Sugano S."/>
            <person name="White B."/>
            <person name="Walker D."/>
            <person name="Woodward J."/>
            <person name="Winckler T."/>
            <person name="Tanaka Y."/>
            <person name="Shaulsky G."/>
            <person name="Schleicher M."/>
            <person name="Weinstock G."/>
            <person name="Rosenthal A."/>
            <person name="Cox E.C."/>
            <person name="Chisholm R.L."/>
            <person name="Gibbs R."/>
            <person name="Loomis W.F."/>
            <person name="Platzer M."/>
            <person name="Kay R.R."/>
            <person name="Williams J."/>
            <person name="Dear P.H."/>
            <person name="Noegel A.A."/>
            <person name="Barrell B."/>
            <person name="Kuspa A."/>
        </authorList>
    </citation>
    <scope>NUCLEOTIDE SEQUENCE [LARGE SCALE GENOMIC DNA]</scope>
    <source>
        <strain evidence="6 7">AX4</strain>
    </source>
</reference>
<dbReference type="InterPro" id="IPR000477">
    <property type="entry name" value="RT_dom"/>
</dbReference>
<dbReference type="RefSeq" id="XP_647701.1">
    <property type="nucleotide sequence ID" value="XM_642609.1"/>
</dbReference>
<evidence type="ECO:0000313" key="6">
    <source>
        <dbReference type="EMBL" id="EAL73777.1"/>
    </source>
</evidence>
<feature type="region of interest" description="Disordered" evidence="3">
    <location>
        <begin position="550"/>
        <end position="588"/>
    </location>
</feature>
<evidence type="ECO:0000259" key="5">
    <source>
        <dbReference type="PROSITE" id="PS51900"/>
    </source>
</evidence>
<dbReference type="PANTHER" id="PTHR31660:SF76">
    <property type="entry name" value="CORE-BINDING (CB) DOMAIN-CONTAINING PROTEIN-RELATED"/>
    <property type="match status" value="1"/>
</dbReference>
<dbReference type="PROSITE" id="PS50878">
    <property type="entry name" value="RT_POL"/>
    <property type="match status" value="1"/>
</dbReference>
<dbReference type="PaxDb" id="44689-DDB0216513"/>
<dbReference type="Proteomes" id="UP000002195">
    <property type="component" value="Unassembled WGS sequence"/>
</dbReference>
<evidence type="ECO:0000256" key="1">
    <source>
        <dbReference type="ARBA" id="ARBA00023125"/>
    </source>
</evidence>
<dbReference type="InterPro" id="IPR011010">
    <property type="entry name" value="DNA_brk_join_enz"/>
</dbReference>
<comment type="caution">
    <text evidence="6">The sequence shown here is derived from an EMBL/GenBank/DDBJ whole genome shotgun (WGS) entry which is preliminary data.</text>
</comment>
<keyword evidence="1" id="KW-0238">DNA-binding</keyword>
<dbReference type="PhylomeDB" id="Q55GY6"/>
<keyword evidence="7" id="KW-1185">Reference proteome</keyword>
<feature type="compositionally biased region" description="Low complexity" evidence="3">
    <location>
        <begin position="550"/>
        <end position="568"/>
    </location>
</feature>
<feature type="domain" description="Core-binding (CB)" evidence="5">
    <location>
        <begin position="605"/>
        <end position="691"/>
    </location>
</feature>
<dbReference type="EMBL" id="AAFI02000001">
    <property type="protein sequence ID" value="EAL73777.1"/>
    <property type="molecule type" value="Genomic_DNA"/>
</dbReference>
<evidence type="ECO:0000256" key="2">
    <source>
        <dbReference type="ARBA" id="ARBA00023172"/>
    </source>
</evidence>
<dbReference type="InParanoid" id="Q55GY6"/>
<feature type="region of interest" description="Disordered" evidence="3">
    <location>
        <begin position="1"/>
        <end position="22"/>
    </location>
</feature>
<evidence type="ECO:0000256" key="3">
    <source>
        <dbReference type="SAM" id="MobiDB-lite"/>
    </source>
</evidence>
<dbReference type="AlphaFoldDB" id="Q55GY6"/>
<organism evidence="6 7">
    <name type="scientific">Dictyostelium discoideum</name>
    <name type="common">Social amoeba</name>
    <dbReference type="NCBI Taxonomy" id="44689"/>
    <lineage>
        <taxon>Eukaryota</taxon>
        <taxon>Amoebozoa</taxon>
        <taxon>Evosea</taxon>
        <taxon>Eumycetozoa</taxon>
        <taxon>Dictyostelia</taxon>
        <taxon>Dictyosteliales</taxon>
        <taxon>Dictyosteliaceae</taxon>
        <taxon>Dictyostelium</taxon>
    </lineage>
</organism>
<dbReference type="InterPro" id="IPR044068">
    <property type="entry name" value="CB"/>
</dbReference>
<dbReference type="VEuPathDB" id="AmoebaDB:DDB_G0267342"/>
<proteinExistence type="predicted"/>
<accession>Q55GY6</accession>
<dbReference type="InterPro" id="IPR043128">
    <property type="entry name" value="Rev_trsase/Diguanyl_cyclase"/>
</dbReference>
<dbReference type="SUPFAM" id="SSF56349">
    <property type="entry name" value="DNA breaking-rejoining enzymes"/>
    <property type="match status" value="1"/>
</dbReference>
<dbReference type="CDD" id="cd03714">
    <property type="entry name" value="RT_DIRS1"/>
    <property type="match status" value="1"/>
</dbReference>
<dbReference type="InterPro" id="IPR043502">
    <property type="entry name" value="DNA/RNA_pol_sf"/>
</dbReference>
<evidence type="ECO:0000313" key="7">
    <source>
        <dbReference type="Proteomes" id="UP000002195"/>
    </source>
</evidence>
<dbReference type="GO" id="GO:0003677">
    <property type="term" value="F:DNA binding"/>
    <property type="evidence" value="ECO:0007669"/>
    <property type="project" value="UniProtKB-KW"/>
</dbReference>
<dbReference type="GO" id="GO:0015074">
    <property type="term" value="P:DNA integration"/>
    <property type="evidence" value="ECO:0007669"/>
    <property type="project" value="InterPro"/>
</dbReference>
<dbReference type="KEGG" id="ddi:DDB_G0267342"/>
<dbReference type="HOGENOM" id="CLU_018321_0_0_1"/>
<dbReference type="Gene3D" id="3.10.10.10">
    <property type="entry name" value="HIV Type 1 Reverse Transcriptase, subunit A, domain 1"/>
    <property type="match status" value="1"/>
</dbReference>
<dbReference type="InterPro" id="IPR013762">
    <property type="entry name" value="Integrase-like_cat_sf"/>
</dbReference>
<dbReference type="Pfam" id="PF00589">
    <property type="entry name" value="Phage_integrase"/>
    <property type="match status" value="1"/>
</dbReference>
<dbReference type="Pfam" id="PF00078">
    <property type="entry name" value="RVT_1"/>
    <property type="match status" value="1"/>
</dbReference>
<dbReference type="dictyBase" id="DDB_G0267342"/>